<dbReference type="AlphaFoldDB" id="D3FEN8"/>
<organism evidence="3 4">
    <name type="scientific">Conexibacter woesei (strain DSM 14684 / CCUG 47730 / CIP 108061 / JCM 11494 / NBRC 100937 / ID131577)</name>
    <dbReference type="NCBI Taxonomy" id="469383"/>
    <lineage>
        <taxon>Bacteria</taxon>
        <taxon>Bacillati</taxon>
        <taxon>Actinomycetota</taxon>
        <taxon>Thermoleophilia</taxon>
        <taxon>Solirubrobacterales</taxon>
        <taxon>Conexibacteraceae</taxon>
        <taxon>Conexibacter</taxon>
    </lineage>
</organism>
<reference evidence="4" key="2">
    <citation type="submission" date="2010-01" db="EMBL/GenBank/DDBJ databases">
        <title>The complete genome of Conexibacter woesei DSM 14684.</title>
        <authorList>
            <consortium name="US DOE Joint Genome Institute (JGI-PGF)"/>
            <person name="Lucas S."/>
            <person name="Copeland A."/>
            <person name="Lapidus A."/>
            <person name="Glavina del Rio T."/>
            <person name="Dalin E."/>
            <person name="Tice H."/>
            <person name="Bruce D."/>
            <person name="Goodwin L."/>
            <person name="Pitluck S."/>
            <person name="Kyrpides N."/>
            <person name="Mavromatis K."/>
            <person name="Ivanova N."/>
            <person name="Mikhailova N."/>
            <person name="Chertkov O."/>
            <person name="Brettin T."/>
            <person name="Detter J.C."/>
            <person name="Han C."/>
            <person name="Larimer F."/>
            <person name="Land M."/>
            <person name="Hauser L."/>
            <person name="Markowitz V."/>
            <person name="Cheng J.-F."/>
            <person name="Hugenholtz P."/>
            <person name="Woyke T."/>
            <person name="Wu D."/>
            <person name="Pukall R."/>
            <person name="Steenblock K."/>
            <person name="Schneider S."/>
            <person name="Klenk H.-P."/>
            <person name="Eisen J.A."/>
        </authorList>
    </citation>
    <scope>NUCLEOTIDE SEQUENCE [LARGE SCALE GENOMIC DNA]</scope>
    <source>
        <strain evidence="4">DSM 14684 / CIP 108061 / JCM 11494 / NBRC 100937 / ID131577</strain>
    </source>
</reference>
<gene>
    <name evidence="3" type="ordered locus">Cwoe_1283</name>
</gene>
<dbReference type="KEGG" id="cwo:Cwoe_1283"/>
<evidence type="ECO:0000313" key="4">
    <source>
        <dbReference type="Proteomes" id="UP000008229"/>
    </source>
</evidence>
<proteinExistence type="predicted"/>
<dbReference type="SUPFAM" id="SSF56059">
    <property type="entry name" value="Glutathione synthetase ATP-binding domain-like"/>
    <property type="match status" value="1"/>
</dbReference>
<dbReference type="GO" id="GO:0046872">
    <property type="term" value="F:metal ion binding"/>
    <property type="evidence" value="ECO:0007669"/>
    <property type="project" value="InterPro"/>
</dbReference>
<evidence type="ECO:0000259" key="2">
    <source>
        <dbReference type="PROSITE" id="PS50975"/>
    </source>
</evidence>
<dbReference type="Proteomes" id="UP000008229">
    <property type="component" value="Chromosome"/>
</dbReference>
<dbReference type="GO" id="GO:0005524">
    <property type="term" value="F:ATP binding"/>
    <property type="evidence" value="ECO:0007669"/>
    <property type="project" value="UniProtKB-UniRule"/>
</dbReference>
<dbReference type="InterPro" id="IPR011761">
    <property type="entry name" value="ATP-grasp"/>
</dbReference>
<protein>
    <recommendedName>
        <fullName evidence="2">ATP-grasp domain-containing protein</fullName>
    </recommendedName>
</protein>
<dbReference type="PROSITE" id="PS50975">
    <property type="entry name" value="ATP_GRASP"/>
    <property type="match status" value="1"/>
</dbReference>
<feature type="domain" description="ATP-grasp" evidence="2">
    <location>
        <begin position="97"/>
        <end position="290"/>
    </location>
</feature>
<dbReference type="PANTHER" id="PTHR39217:SF1">
    <property type="entry name" value="GLUTATHIONE SYNTHETASE"/>
    <property type="match status" value="1"/>
</dbReference>
<reference evidence="3 4" key="1">
    <citation type="journal article" date="2010" name="Stand. Genomic Sci.">
        <title>Complete genome sequence of Conexibacter woesei type strain (ID131577).</title>
        <authorList>
            <person name="Pukall R."/>
            <person name="Lapidus A."/>
            <person name="Glavina Del Rio T."/>
            <person name="Copeland A."/>
            <person name="Tice H."/>
            <person name="Cheng J.-F."/>
            <person name="Lucas S."/>
            <person name="Chen F."/>
            <person name="Nolan M."/>
            <person name="Bruce D."/>
            <person name="Goodwin L."/>
            <person name="Pitluck S."/>
            <person name="Mavromatis K."/>
            <person name="Ivanova N."/>
            <person name="Ovchinnikova G."/>
            <person name="Pati A."/>
            <person name="Chen A."/>
            <person name="Palaniappan K."/>
            <person name="Land M."/>
            <person name="Hauser L."/>
            <person name="Chang Y.-J."/>
            <person name="Jeffries C.D."/>
            <person name="Chain P."/>
            <person name="Meincke L."/>
            <person name="Sims D."/>
            <person name="Brettin T."/>
            <person name="Detter J.C."/>
            <person name="Rohde M."/>
            <person name="Goeker M."/>
            <person name="Bristow J."/>
            <person name="Eisen J.A."/>
            <person name="Markowitz V."/>
            <person name="Kyrpides N.C."/>
            <person name="Klenk H.-P."/>
            <person name="Hugenholtz P."/>
        </authorList>
    </citation>
    <scope>NUCLEOTIDE SEQUENCE [LARGE SCALE GENOMIC DNA]</scope>
    <source>
        <strain evidence="4">DSM 14684 / CIP 108061 / JCM 11494 / NBRC 100937 / ID131577</strain>
    </source>
</reference>
<dbReference type="EMBL" id="CP001854">
    <property type="protein sequence ID" value="ADB49712.1"/>
    <property type="molecule type" value="Genomic_DNA"/>
</dbReference>
<dbReference type="GO" id="GO:0004363">
    <property type="term" value="F:glutathione synthase activity"/>
    <property type="evidence" value="ECO:0007669"/>
    <property type="project" value="InterPro"/>
</dbReference>
<dbReference type="RefSeq" id="WP_012932763.1">
    <property type="nucleotide sequence ID" value="NC_013739.1"/>
</dbReference>
<keyword evidence="1" id="KW-0547">Nucleotide-binding</keyword>
<keyword evidence="1" id="KW-0067">ATP-binding</keyword>
<keyword evidence="4" id="KW-1185">Reference proteome</keyword>
<dbReference type="PANTHER" id="PTHR39217">
    <property type="match status" value="1"/>
</dbReference>
<evidence type="ECO:0000313" key="3">
    <source>
        <dbReference type="EMBL" id="ADB49712.1"/>
    </source>
</evidence>
<dbReference type="InterPro" id="IPR053191">
    <property type="entry name" value="DcsG_Biosynth_Enzyme"/>
</dbReference>
<dbReference type="STRING" id="469383.Cwoe_1283"/>
<dbReference type="HOGENOM" id="CLU_070819_0_1_11"/>
<accession>D3FEN8</accession>
<dbReference type="eggNOG" id="COG0189">
    <property type="taxonomic scope" value="Bacteria"/>
</dbReference>
<sequence>MTAARIAFVTCADLLVLDPDDELLADAVRRLGSDVVPCAWDDGEVDWAGFDLVLVRSPWDYHLRRDAFVHWAQRVGRTATLRNRSETIVWNTDKSYLRALAEQGVPTVPTQWLERGAAADLSALLAERGWREAIVKPSIGLGSSGLLRVHDGDADGSGGAHLATLLAEGDAMVQPFIPSVPAVGELSLVFFAGELSHSVRKRPPAGEFRVQPEFGAVAVAEQPTAAQLGVAHAALATLADPPLYARVDLVAGDGDAQWLMELELVEPTLYFEAAHGAAERLARMLVETAGGAPTSAVSSADATTTARYSPSLSPIVY</sequence>
<name>D3FEN8_CONWI</name>
<evidence type="ECO:0000256" key="1">
    <source>
        <dbReference type="PROSITE-ProRule" id="PRU00409"/>
    </source>
</evidence>
<dbReference type="OrthoDB" id="3373978at2"/>